<dbReference type="GO" id="GO:0015679">
    <property type="term" value="P:plasma membrane copper ion transport"/>
    <property type="evidence" value="ECO:0007669"/>
    <property type="project" value="TreeGrafter"/>
</dbReference>
<dbReference type="InterPro" id="IPR051909">
    <property type="entry name" value="MFP_Cation_Efflux"/>
</dbReference>
<feature type="chain" id="PRO_5011640534" evidence="4">
    <location>
        <begin position="27"/>
        <end position="410"/>
    </location>
</feature>
<dbReference type="SUPFAM" id="SSF111369">
    <property type="entry name" value="HlyD-like secretion proteins"/>
    <property type="match status" value="1"/>
</dbReference>
<feature type="domain" description="CzcB-like barrel-sandwich hybrid" evidence="6">
    <location>
        <begin position="119"/>
        <end position="253"/>
    </location>
</feature>
<name>A0A1H9ZJ07_THASX</name>
<dbReference type="Pfam" id="PF25954">
    <property type="entry name" value="Beta-barrel_RND_2"/>
    <property type="match status" value="1"/>
</dbReference>
<feature type="domain" description="CzcB-like C-terminal circularly permuted SH3-like" evidence="7">
    <location>
        <begin position="336"/>
        <end position="395"/>
    </location>
</feature>
<keyword evidence="9" id="KW-1185">Reference proteome</keyword>
<dbReference type="GO" id="GO:0030288">
    <property type="term" value="C:outer membrane-bounded periplasmic space"/>
    <property type="evidence" value="ECO:0007669"/>
    <property type="project" value="TreeGrafter"/>
</dbReference>
<dbReference type="Gene3D" id="2.40.30.170">
    <property type="match status" value="1"/>
</dbReference>
<evidence type="ECO:0000259" key="6">
    <source>
        <dbReference type="Pfam" id="PF25973"/>
    </source>
</evidence>
<dbReference type="InterPro" id="IPR006143">
    <property type="entry name" value="RND_pump_MFP"/>
</dbReference>
<dbReference type="OrthoDB" id="9806939at2"/>
<feature type="region of interest" description="Disordered" evidence="3">
    <location>
        <begin position="29"/>
        <end position="73"/>
    </location>
</feature>
<evidence type="ECO:0000256" key="3">
    <source>
        <dbReference type="SAM" id="MobiDB-lite"/>
    </source>
</evidence>
<dbReference type="Pfam" id="PF25975">
    <property type="entry name" value="CzcB_C"/>
    <property type="match status" value="1"/>
</dbReference>
<feature type="compositionally biased region" description="Basic and acidic residues" evidence="3">
    <location>
        <begin position="34"/>
        <end position="73"/>
    </location>
</feature>
<dbReference type="Proteomes" id="UP000199308">
    <property type="component" value="Unassembled WGS sequence"/>
</dbReference>
<proteinExistence type="inferred from homology"/>
<dbReference type="GO" id="GO:0060003">
    <property type="term" value="P:copper ion export"/>
    <property type="evidence" value="ECO:0007669"/>
    <property type="project" value="TreeGrafter"/>
</dbReference>
<feature type="signal peptide" evidence="4">
    <location>
        <begin position="1"/>
        <end position="26"/>
    </location>
</feature>
<gene>
    <name evidence="8" type="ORF">SAMN05660429_00470</name>
</gene>
<evidence type="ECO:0000259" key="5">
    <source>
        <dbReference type="Pfam" id="PF25954"/>
    </source>
</evidence>
<evidence type="ECO:0000313" key="9">
    <source>
        <dbReference type="Proteomes" id="UP000199308"/>
    </source>
</evidence>
<evidence type="ECO:0000256" key="2">
    <source>
        <dbReference type="ARBA" id="ARBA00022448"/>
    </source>
</evidence>
<keyword evidence="2" id="KW-0813">Transport</keyword>
<accession>A0A1H9ZJ07</accession>
<dbReference type="GO" id="GO:0046914">
    <property type="term" value="F:transition metal ion binding"/>
    <property type="evidence" value="ECO:0007669"/>
    <property type="project" value="TreeGrafter"/>
</dbReference>
<comment type="similarity">
    <text evidence="1">Belongs to the membrane fusion protein (MFP) (TC 8.A.1) family.</text>
</comment>
<evidence type="ECO:0000259" key="7">
    <source>
        <dbReference type="Pfam" id="PF25975"/>
    </source>
</evidence>
<dbReference type="STRING" id="349064.SAMN05660429_00470"/>
<organism evidence="8 9">
    <name type="scientific">Thalassotalea agarivorans</name>
    <name type="common">Thalassomonas agarivorans</name>
    <dbReference type="NCBI Taxonomy" id="349064"/>
    <lineage>
        <taxon>Bacteria</taxon>
        <taxon>Pseudomonadati</taxon>
        <taxon>Pseudomonadota</taxon>
        <taxon>Gammaproteobacteria</taxon>
        <taxon>Alteromonadales</taxon>
        <taxon>Colwelliaceae</taxon>
        <taxon>Thalassotalea</taxon>
    </lineage>
</organism>
<dbReference type="NCBIfam" id="TIGR01730">
    <property type="entry name" value="RND_mfp"/>
    <property type="match status" value="1"/>
</dbReference>
<sequence>MNNIFRTTGVALVVILAVFSINTALANESQNNTQHDEHSHEHEHDKPIKKATDEHEHAEGEEHEIESIVKEENHEEGISLSTEKIELAGIEVDAVFPKKYLNSVYAPGEVKANGYKSYLVSPRTDSVVINRHASLGEHVKSGQKLVTLFSETMAQTQADFLIASSNWKRAKKLGSNNISERTLVEAENIYKGVYGKLIAFGLTKQAIDKIAQQDSATFGQYVLIAERDGVVLQDDFMQGQRIEAGETIMLLADENDLWVEANVPPNKELNLALGSPALIDLNGIKYQANVIQEAHTIDSVTRTRTVRLSVTNTGHKLHSGMFVKVYFQFQSNSEIIAVPEEALIRSSDGDWTVFIEDHPNEFKAVEVTRGRSFGEYREVSGLESGTKVVTRGAFFVASEIAKGGFDPHNH</sequence>
<dbReference type="RefSeq" id="WP_093327368.1">
    <property type="nucleotide sequence ID" value="NZ_AP027363.1"/>
</dbReference>
<dbReference type="PANTHER" id="PTHR30097:SF15">
    <property type="entry name" value="CATION EFFLUX SYSTEM PROTEIN CUSB"/>
    <property type="match status" value="1"/>
</dbReference>
<dbReference type="InterPro" id="IPR058792">
    <property type="entry name" value="Beta-barrel_RND_2"/>
</dbReference>
<dbReference type="Pfam" id="PF25973">
    <property type="entry name" value="BSH_CzcB"/>
    <property type="match status" value="1"/>
</dbReference>
<dbReference type="InterPro" id="IPR058649">
    <property type="entry name" value="CzcB_C"/>
</dbReference>
<dbReference type="GO" id="GO:0022857">
    <property type="term" value="F:transmembrane transporter activity"/>
    <property type="evidence" value="ECO:0007669"/>
    <property type="project" value="InterPro"/>
</dbReference>
<evidence type="ECO:0000313" key="8">
    <source>
        <dbReference type="EMBL" id="SES81583.1"/>
    </source>
</evidence>
<protein>
    <submittedName>
        <fullName evidence="8">RND family efflux transporter, MFP subunit</fullName>
    </submittedName>
</protein>
<dbReference type="GO" id="GO:0016020">
    <property type="term" value="C:membrane"/>
    <property type="evidence" value="ECO:0007669"/>
    <property type="project" value="InterPro"/>
</dbReference>
<keyword evidence="4" id="KW-0732">Signal</keyword>
<dbReference type="PANTHER" id="PTHR30097">
    <property type="entry name" value="CATION EFFLUX SYSTEM PROTEIN CUSB"/>
    <property type="match status" value="1"/>
</dbReference>
<dbReference type="EMBL" id="FOHK01000002">
    <property type="protein sequence ID" value="SES81583.1"/>
    <property type="molecule type" value="Genomic_DNA"/>
</dbReference>
<evidence type="ECO:0000256" key="4">
    <source>
        <dbReference type="SAM" id="SignalP"/>
    </source>
</evidence>
<reference evidence="8 9" key="1">
    <citation type="submission" date="2016-10" db="EMBL/GenBank/DDBJ databases">
        <authorList>
            <person name="de Groot N.N."/>
        </authorList>
    </citation>
    <scope>NUCLEOTIDE SEQUENCE [LARGE SCALE GENOMIC DNA]</scope>
    <source>
        <strain evidence="8 9">DSM 19706</strain>
    </source>
</reference>
<feature type="domain" description="CusB-like beta-barrel" evidence="5">
    <location>
        <begin position="257"/>
        <end position="328"/>
    </location>
</feature>
<dbReference type="Gene3D" id="2.40.420.20">
    <property type="match status" value="1"/>
</dbReference>
<dbReference type="AlphaFoldDB" id="A0A1H9ZJ07"/>
<evidence type="ECO:0000256" key="1">
    <source>
        <dbReference type="ARBA" id="ARBA00009477"/>
    </source>
</evidence>
<dbReference type="InterPro" id="IPR058647">
    <property type="entry name" value="BSH_CzcB-like"/>
</dbReference>